<proteinExistence type="predicted"/>
<evidence type="ECO:0000256" key="2">
    <source>
        <dbReference type="SAM" id="SignalP"/>
    </source>
</evidence>
<sequence>MVLLRATLAFLIDLVTLVKPSQTTTLAFVPSNAHRQFLQVASKNRDVPTIVTHQWNQPHDSSPNPPQPHHQQQQQDPESSWLNFEDALYLERFKRRRDESISKNLSPHLPFANTTDPQDVISTLLDSFLRPHFPTPYFGYQLLYDTSTEKWRDVLRRSVGVASSSSNTTNDALLFRALSAFMEREDTQFGILVGMGVDDGSIVVDSCWKDDNTNNNNKEEYYTIEFPFDTLDYDDGTAWLECRLRNAQSDALLVVLGWSLCRGEDDGIWLVDGMEWQDFREKYRPGIGREMWERICG</sequence>
<gene>
    <name evidence="3" type="ORF">HJC23_013581</name>
</gene>
<feature type="region of interest" description="Disordered" evidence="1">
    <location>
        <begin position="54"/>
        <end position="79"/>
    </location>
</feature>
<feature type="signal peptide" evidence="2">
    <location>
        <begin position="1"/>
        <end position="23"/>
    </location>
</feature>
<accession>A0ABD3PS37</accession>
<evidence type="ECO:0000313" key="3">
    <source>
        <dbReference type="EMBL" id="KAL3790409.1"/>
    </source>
</evidence>
<keyword evidence="4" id="KW-1185">Reference proteome</keyword>
<name>A0ABD3PS37_9STRA</name>
<dbReference type="Proteomes" id="UP001516023">
    <property type="component" value="Unassembled WGS sequence"/>
</dbReference>
<feature type="chain" id="PRO_5044857581" evidence="2">
    <location>
        <begin position="24"/>
        <end position="297"/>
    </location>
</feature>
<keyword evidence="2" id="KW-0732">Signal</keyword>
<reference evidence="3 4" key="1">
    <citation type="journal article" date="2020" name="G3 (Bethesda)">
        <title>Improved Reference Genome for Cyclotella cryptica CCMP332, a Model for Cell Wall Morphogenesis, Salinity Adaptation, and Lipid Production in Diatoms (Bacillariophyta).</title>
        <authorList>
            <person name="Roberts W.R."/>
            <person name="Downey K.M."/>
            <person name="Ruck E.C."/>
            <person name="Traller J.C."/>
            <person name="Alverson A.J."/>
        </authorList>
    </citation>
    <scope>NUCLEOTIDE SEQUENCE [LARGE SCALE GENOMIC DNA]</scope>
    <source>
        <strain evidence="3 4">CCMP332</strain>
    </source>
</reference>
<evidence type="ECO:0000313" key="4">
    <source>
        <dbReference type="Proteomes" id="UP001516023"/>
    </source>
</evidence>
<protein>
    <submittedName>
        <fullName evidence="3">Uncharacterized protein</fullName>
    </submittedName>
</protein>
<dbReference type="AlphaFoldDB" id="A0ABD3PS37"/>
<dbReference type="EMBL" id="JABMIG020000128">
    <property type="protein sequence ID" value="KAL3790409.1"/>
    <property type="molecule type" value="Genomic_DNA"/>
</dbReference>
<organism evidence="3 4">
    <name type="scientific">Cyclotella cryptica</name>
    <dbReference type="NCBI Taxonomy" id="29204"/>
    <lineage>
        <taxon>Eukaryota</taxon>
        <taxon>Sar</taxon>
        <taxon>Stramenopiles</taxon>
        <taxon>Ochrophyta</taxon>
        <taxon>Bacillariophyta</taxon>
        <taxon>Coscinodiscophyceae</taxon>
        <taxon>Thalassiosirophycidae</taxon>
        <taxon>Stephanodiscales</taxon>
        <taxon>Stephanodiscaceae</taxon>
        <taxon>Cyclotella</taxon>
    </lineage>
</organism>
<evidence type="ECO:0000256" key="1">
    <source>
        <dbReference type="SAM" id="MobiDB-lite"/>
    </source>
</evidence>
<comment type="caution">
    <text evidence="3">The sequence shown here is derived from an EMBL/GenBank/DDBJ whole genome shotgun (WGS) entry which is preliminary data.</text>
</comment>